<reference evidence="5" key="1">
    <citation type="submission" date="2022-07" db="EMBL/GenBank/DDBJ databases">
        <title>Phylogenomic reconstructions and comparative analyses of Kickxellomycotina fungi.</title>
        <authorList>
            <person name="Reynolds N.K."/>
            <person name="Stajich J.E."/>
            <person name="Barry K."/>
            <person name="Grigoriev I.V."/>
            <person name="Crous P."/>
            <person name="Smith M.E."/>
        </authorList>
    </citation>
    <scope>NUCLEOTIDE SEQUENCE</scope>
    <source>
        <strain evidence="5">BCRC 34297</strain>
    </source>
</reference>
<evidence type="ECO:0000256" key="2">
    <source>
        <dbReference type="PROSITE-ProRule" id="PRU00176"/>
    </source>
</evidence>
<feature type="compositionally biased region" description="Basic and acidic residues" evidence="3">
    <location>
        <begin position="12"/>
        <end position="22"/>
    </location>
</feature>
<feature type="compositionally biased region" description="Basic residues" evidence="3">
    <location>
        <begin position="23"/>
        <end position="34"/>
    </location>
</feature>
<dbReference type="Pfam" id="PF13865">
    <property type="entry name" value="FoP_duplication"/>
    <property type="match status" value="1"/>
</dbReference>
<keyword evidence="1 2" id="KW-0694">RNA-binding</keyword>
<dbReference type="CDD" id="cd00590">
    <property type="entry name" value="RRM_SF"/>
    <property type="match status" value="1"/>
</dbReference>
<gene>
    <name evidence="5" type="ORF">GGI19_003284</name>
</gene>
<dbReference type="InterPro" id="IPR035979">
    <property type="entry name" value="RBD_domain_sf"/>
</dbReference>
<dbReference type="EMBL" id="JANBUH010000209">
    <property type="protein sequence ID" value="KAJ2753229.1"/>
    <property type="molecule type" value="Genomic_DNA"/>
</dbReference>
<dbReference type="GO" id="GO:0003729">
    <property type="term" value="F:mRNA binding"/>
    <property type="evidence" value="ECO:0007669"/>
    <property type="project" value="TreeGrafter"/>
</dbReference>
<dbReference type="PANTHER" id="PTHR19965:SF82">
    <property type="entry name" value="THO COMPLEX SUBUNIT 4"/>
    <property type="match status" value="1"/>
</dbReference>
<dbReference type="SMART" id="SM00360">
    <property type="entry name" value="RRM"/>
    <property type="match status" value="1"/>
</dbReference>
<proteinExistence type="predicted"/>
<evidence type="ECO:0000259" key="4">
    <source>
        <dbReference type="PROSITE" id="PS50102"/>
    </source>
</evidence>
<evidence type="ECO:0000313" key="5">
    <source>
        <dbReference type="EMBL" id="KAJ2753229.1"/>
    </source>
</evidence>
<accession>A0A9W8GUH6</accession>
<dbReference type="PANTHER" id="PTHR19965">
    <property type="entry name" value="RNA AND EXPORT FACTOR BINDING PROTEIN"/>
    <property type="match status" value="1"/>
</dbReference>
<name>A0A9W8GUH6_9FUNG</name>
<sequence>MSHALDRALEDIIDSGKSDSGRRHTGRSRQRTEHRHSSPYTRNNNGHRQQQQQQQQQTDAPDRNQTRGYSNLRGKWSHDLFERPSDINERLGSMSKRTISENVTNINSINLRVGHGDKTVENTKPVRGISIAGLSRDTTPYDEFRVVWVSGVPASLTQEKIESIFGDVGRIDTVRMAVDGTGHFVGKVEIVYRLAEDARSAIQVFDGELLYGTDPNVRVEKMNITYSSVANADYIDALKYERPRGEYRRHGPASFSGNDRNQRNGRRRQGNDDSRPAPTTDELDADLDAYMGGS</sequence>
<evidence type="ECO:0000313" key="6">
    <source>
        <dbReference type="Proteomes" id="UP001140011"/>
    </source>
</evidence>
<dbReference type="PROSITE" id="PS50102">
    <property type="entry name" value="RRM"/>
    <property type="match status" value="1"/>
</dbReference>
<dbReference type="OrthoDB" id="1049195at2759"/>
<feature type="region of interest" description="Disordered" evidence="3">
    <location>
        <begin position="12"/>
        <end position="81"/>
    </location>
</feature>
<evidence type="ECO:0000256" key="1">
    <source>
        <dbReference type="ARBA" id="ARBA00022884"/>
    </source>
</evidence>
<dbReference type="Proteomes" id="UP001140011">
    <property type="component" value="Unassembled WGS sequence"/>
</dbReference>
<dbReference type="SUPFAM" id="SSF54928">
    <property type="entry name" value="RNA-binding domain, RBD"/>
    <property type="match status" value="1"/>
</dbReference>
<dbReference type="AlphaFoldDB" id="A0A9W8GUH6"/>
<feature type="region of interest" description="Disordered" evidence="3">
    <location>
        <begin position="246"/>
        <end position="294"/>
    </location>
</feature>
<feature type="domain" description="RRM" evidence="4">
    <location>
        <begin position="145"/>
        <end position="224"/>
    </location>
</feature>
<organism evidence="5 6">
    <name type="scientific">Coemansia pectinata</name>
    <dbReference type="NCBI Taxonomy" id="1052879"/>
    <lineage>
        <taxon>Eukaryota</taxon>
        <taxon>Fungi</taxon>
        <taxon>Fungi incertae sedis</taxon>
        <taxon>Zoopagomycota</taxon>
        <taxon>Kickxellomycotina</taxon>
        <taxon>Kickxellomycetes</taxon>
        <taxon>Kickxellales</taxon>
        <taxon>Kickxellaceae</taxon>
        <taxon>Coemansia</taxon>
    </lineage>
</organism>
<protein>
    <recommendedName>
        <fullName evidence="4">RRM domain-containing protein</fullName>
    </recommendedName>
</protein>
<keyword evidence="6" id="KW-1185">Reference proteome</keyword>
<comment type="caution">
    <text evidence="5">The sequence shown here is derived from an EMBL/GenBank/DDBJ whole genome shotgun (WGS) entry which is preliminary data.</text>
</comment>
<dbReference type="InterPro" id="IPR051229">
    <property type="entry name" value="ALYREF_mRNA_export"/>
</dbReference>
<feature type="compositionally biased region" description="Polar residues" evidence="3">
    <location>
        <begin position="38"/>
        <end position="48"/>
    </location>
</feature>
<dbReference type="InterPro" id="IPR000504">
    <property type="entry name" value="RRM_dom"/>
</dbReference>
<evidence type="ECO:0000256" key="3">
    <source>
        <dbReference type="SAM" id="MobiDB-lite"/>
    </source>
</evidence>
<dbReference type="Gene3D" id="3.30.70.330">
    <property type="match status" value="1"/>
</dbReference>
<dbReference type="Pfam" id="PF00076">
    <property type="entry name" value="RRM_1"/>
    <property type="match status" value="1"/>
</dbReference>
<dbReference type="GO" id="GO:0005634">
    <property type="term" value="C:nucleus"/>
    <property type="evidence" value="ECO:0007669"/>
    <property type="project" value="TreeGrafter"/>
</dbReference>
<dbReference type="InterPro" id="IPR012677">
    <property type="entry name" value="Nucleotide-bd_a/b_plait_sf"/>
</dbReference>
<dbReference type="InterPro" id="IPR025715">
    <property type="entry name" value="FoP_C"/>
</dbReference>